<feature type="region of interest" description="Disordered" evidence="1">
    <location>
        <begin position="187"/>
        <end position="241"/>
    </location>
</feature>
<keyword evidence="2" id="KW-1133">Transmembrane helix</keyword>
<feature type="transmembrane region" description="Helical" evidence="2">
    <location>
        <begin position="110"/>
        <end position="137"/>
    </location>
</feature>
<dbReference type="EMBL" id="CP025570">
    <property type="protein sequence ID" value="AZZ39508.1"/>
    <property type="molecule type" value="Genomic_DNA"/>
</dbReference>
<evidence type="ECO:0000256" key="2">
    <source>
        <dbReference type="SAM" id="Phobius"/>
    </source>
</evidence>
<evidence type="ECO:0000256" key="1">
    <source>
        <dbReference type="SAM" id="MobiDB-lite"/>
    </source>
</evidence>
<protein>
    <recommendedName>
        <fullName evidence="5">Trp biosynthesis-associated membrane protein</fullName>
    </recommendedName>
</protein>
<organism evidence="3 4">
    <name type="scientific">Acidipropionibacterium jensenii</name>
    <dbReference type="NCBI Taxonomy" id="1749"/>
    <lineage>
        <taxon>Bacteria</taxon>
        <taxon>Bacillati</taxon>
        <taxon>Actinomycetota</taxon>
        <taxon>Actinomycetes</taxon>
        <taxon>Propionibacteriales</taxon>
        <taxon>Propionibacteriaceae</taxon>
        <taxon>Acidipropionibacterium</taxon>
    </lineage>
</organism>
<accession>A0A3Q9UKE4</accession>
<dbReference type="AlphaFoldDB" id="A0A3Q9UKE4"/>
<feature type="transmembrane region" description="Helical" evidence="2">
    <location>
        <begin position="84"/>
        <end position="103"/>
    </location>
</feature>
<evidence type="ECO:0000313" key="3">
    <source>
        <dbReference type="EMBL" id="AZZ39508.1"/>
    </source>
</evidence>
<dbReference type="KEGG" id="aji:C0Z10_06820"/>
<evidence type="ECO:0008006" key="5">
    <source>
        <dbReference type="Google" id="ProtNLM"/>
    </source>
</evidence>
<feature type="transmembrane region" description="Helical" evidence="2">
    <location>
        <begin position="45"/>
        <end position="64"/>
    </location>
</feature>
<gene>
    <name evidence="3" type="ORF">C0Z10_06820</name>
</gene>
<dbReference type="Proteomes" id="UP000285875">
    <property type="component" value="Chromosome"/>
</dbReference>
<proteinExistence type="predicted"/>
<feature type="compositionally biased region" description="Basic and acidic residues" evidence="1">
    <location>
        <begin position="199"/>
        <end position="227"/>
    </location>
</feature>
<sequence>MRTGSARTRPRRSSTRCAAQRPWPPIARTGGEPVRTPPTPLPSGLRAALTLLPALCAAVVIAASRQTWRRVGSVSLTGTEASGALVDGLGLVGLAATALLLVMGPVGRRLVGLVLVAVGLGTVLAVLDSTVSAATWAAHGVAIGSRPEPPLHAAGRVALVAGAVMALGGAALAVAARRWPVSPSRFARNRRTSPVGPDADPRDVWAAMDRGEDPTRDQPPELPDPRSEAAPQSRPPSESHS</sequence>
<name>A0A3Q9UKE4_9ACTN</name>
<reference evidence="4" key="1">
    <citation type="submission" date="2017-12" db="EMBL/GenBank/DDBJ databases">
        <title>Whole genome sequencing of Acidipropionibacterium jensenii strains JS279 and JS280.</title>
        <authorList>
            <person name="Deptula P."/>
            <person name="Laine P."/>
            <person name="Smolander O.-P."/>
            <person name="Paulin L."/>
            <person name="Auvinen P."/>
            <person name="Varmanen P."/>
        </authorList>
    </citation>
    <scope>NUCLEOTIDE SEQUENCE [LARGE SCALE GENOMIC DNA]</scope>
    <source>
        <strain evidence="4">JS280</strain>
    </source>
</reference>
<feature type="region of interest" description="Disordered" evidence="1">
    <location>
        <begin position="1"/>
        <end position="40"/>
    </location>
</feature>
<evidence type="ECO:0000313" key="4">
    <source>
        <dbReference type="Proteomes" id="UP000285875"/>
    </source>
</evidence>
<feature type="transmembrane region" description="Helical" evidence="2">
    <location>
        <begin position="157"/>
        <end position="176"/>
    </location>
</feature>
<keyword evidence="2" id="KW-0472">Membrane</keyword>
<dbReference type="Pfam" id="PF09534">
    <property type="entry name" value="Trp_oprn_chp"/>
    <property type="match status" value="1"/>
</dbReference>
<dbReference type="InterPro" id="IPR019051">
    <property type="entry name" value="Trp_biosyn_TM_oprn/chp"/>
</dbReference>
<keyword evidence="2" id="KW-0812">Transmembrane</keyword>